<feature type="signal peptide" evidence="2">
    <location>
        <begin position="1"/>
        <end position="15"/>
    </location>
</feature>
<keyword evidence="2" id="KW-0732">Signal</keyword>
<reference evidence="3" key="1">
    <citation type="journal article" date="2020" name="Stud. Mycol.">
        <title>101 Dothideomycetes genomes: a test case for predicting lifestyles and emergence of pathogens.</title>
        <authorList>
            <person name="Haridas S."/>
            <person name="Albert R."/>
            <person name="Binder M."/>
            <person name="Bloem J."/>
            <person name="Labutti K."/>
            <person name="Salamov A."/>
            <person name="Andreopoulos B."/>
            <person name="Baker S."/>
            <person name="Barry K."/>
            <person name="Bills G."/>
            <person name="Bluhm B."/>
            <person name="Cannon C."/>
            <person name="Castanera R."/>
            <person name="Culley D."/>
            <person name="Daum C."/>
            <person name="Ezra D."/>
            <person name="Gonzalez J."/>
            <person name="Henrissat B."/>
            <person name="Kuo A."/>
            <person name="Liang C."/>
            <person name="Lipzen A."/>
            <person name="Lutzoni F."/>
            <person name="Magnuson J."/>
            <person name="Mondo S."/>
            <person name="Nolan M."/>
            <person name="Ohm R."/>
            <person name="Pangilinan J."/>
            <person name="Park H.-J."/>
            <person name="Ramirez L."/>
            <person name="Alfaro M."/>
            <person name="Sun H."/>
            <person name="Tritt A."/>
            <person name="Yoshinaga Y."/>
            <person name="Zwiers L.-H."/>
            <person name="Turgeon B."/>
            <person name="Goodwin S."/>
            <person name="Spatafora J."/>
            <person name="Crous P."/>
            <person name="Grigoriev I."/>
        </authorList>
    </citation>
    <scope>NUCLEOTIDE SEQUENCE</scope>
    <source>
        <strain evidence="3">CBS 119687</strain>
    </source>
</reference>
<feature type="region of interest" description="Disordered" evidence="1">
    <location>
        <begin position="103"/>
        <end position="159"/>
    </location>
</feature>
<feature type="compositionally biased region" description="Polar residues" evidence="1">
    <location>
        <begin position="112"/>
        <end position="129"/>
    </location>
</feature>
<dbReference type="RefSeq" id="XP_033521388.1">
    <property type="nucleotide sequence ID" value="XM_033673381.1"/>
</dbReference>
<sequence>MYILSFLLLATSVHAVSLASFTPRIKELPSQCDTAYRTTISGCVGDEFKAGATCSDACVQGLKTIGESVMKACEGVDVGETSIIGLFQMGSGIKALCPNNKEETTATTTKNQESVTRTLQQTSIRSQTSTRATETDTGSSTTQTEEAKPSSTLSGLLTDPDATTTFATTAIVAPTQSSSATQSSTANNQLSNTNSGGGSPFDVVAMGSSSQSRPAQVTMAVLLATAALLVVYV</sequence>
<dbReference type="GeneID" id="54413813"/>
<evidence type="ECO:0008006" key="5">
    <source>
        <dbReference type="Google" id="ProtNLM"/>
    </source>
</evidence>
<proteinExistence type="predicted"/>
<evidence type="ECO:0000256" key="2">
    <source>
        <dbReference type="SAM" id="SignalP"/>
    </source>
</evidence>
<dbReference type="OrthoDB" id="5427833at2759"/>
<accession>A0A6A6A616</accession>
<organism evidence="3 4">
    <name type="scientific">Dothidotthia symphoricarpi CBS 119687</name>
    <dbReference type="NCBI Taxonomy" id="1392245"/>
    <lineage>
        <taxon>Eukaryota</taxon>
        <taxon>Fungi</taxon>
        <taxon>Dikarya</taxon>
        <taxon>Ascomycota</taxon>
        <taxon>Pezizomycotina</taxon>
        <taxon>Dothideomycetes</taxon>
        <taxon>Pleosporomycetidae</taxon>
        <taxon>Pleosporales</taxon>
        <taxon>Dothidotthiaceae</taxon>
        <taxon>Dothidotthia</taxon>
    </lineage>
</organism>
<keyword evidence="4" id="KW-1185">Reference proteome</keyword>
<name>A0A6A6A616_9PLEO</name>
<dbReference type="AlphaFoldDB" id="A0A6A6A616"/>
<evidence type="ECO:0000313" key="3">
    <source>
        <dbReference type="EMBL" id="KAF2126996.1"/>
    </source>
</evidence>
<feature type="compositionally biased region" description="Low complexity" evidence="1">
    <location>
        <begin position="130"/>
        <end position="144"/>
    </location>
</feature>
<feature type="compositionally biased region" description="Low complexity" evidence="1">
    <location>
        <begin position="175"/>
        <end position="189"/>
    </location>
</feature>
<dbReference type="EMBL" id="ML977512">
    <property type="protein sequence ID" value="KAF2126996.1"/>
    <property type="molecule type" value="Genomic_DNA"/>
</dbReference>
<gene>
    <name evidence="3" type="ORF">P153DRAFT_74623</name>
</gene>
<evidence type="ECO:0000313" key="4">
    <source>
        <dbReference type="Proteomes" id="UP000799771"/>
    </source>
</evidence>
<feature type="region of interest" description="Disordered" evidence="1">
    <location>
        <begin position="175"/>
        <end position="202"/>
    </location>
</feature>
<feature type="chain" id="PRO_5025493881" description="Extracellular membrane protein CFEM domain-containing protein" evidence="2">
    <location>
        <begin position="16"/>
        <end position="233"/>
    </location>
</feature>
<evidence type="ECO:0000256" key="1">
    <source>
        <dbReference type="SAM" id="MobiDB-lite"/>
    </source>
</evidence>
<dbReference type="Proteomes" id="UP000799771">
    <property type="component" value="Unassembled WGS sequence"/>
</dbReference>
<protein>
    <recommendedName>
        <fullName evidence="5">Extracellular membrane protein CFEM domain-containing protein</fullName>
    </recommendedName>
</protein>